<evidence type="ECO:0000313" key="4">
    <source>
        <dbReference type="Proteomes" id="UP000704762"/>
    </source>
</evidence>
<accession>A0ABS2RHN6</accession>
<dbReference type="EMBL" id="JAFBCF010000001">
    <property type="protein sequence ID" value="MBM7798520.1"/>
    <property type="molecule type" value="Genomic_DNA"/>
</dbReference>
<protein>
    <recommendedName>
        <fullName evidence="5">DUF4352 domain-containing protein</fullName>
    </recommendedName>
</protein>
<sequence>MSTVPPGKPAPTRRAPLGKTGDLGNGVTVTVSKVESVKGQAHGPGEIAGPALRISITVDNKTKKAVPMELALVNLYYGSDRTPAGPLSGPGADPLSKPVAAGKASTGTYVFAVPKDQRGAIEVEFTYTTAAPKVVFRGAV</sequence>
<evidence type="ECO:0000256" key="2">
    <source>
        <dbReference type="SAM" id="MobiDB-lite"/>
    </source>
</evidence>
<organism evidence="3 4">
    <name type="scientific">Microlunatus panaciterrae</name>
    <dbReference type="NCBI Taxonomy" id="400768"/>
    <lineage>
        <taxon>Bacteria</taxon>
        <taxon>Bacillati</taxon>
        <taxon>Actinomycetota</taxon>
        <taxon>Actinomycetes</taxon>
        <taxon>Propionibacteriales</taxon>
        <taxon>Propionibacteriaceae</taxon>
        <taxon>Microlunatus</taxon>
    </lineage>
</organism>
<evidence type="ECO:0008006" key="5">
    <source>
        <dbReference type="Google" id="ProtNLM"/>
    </source>
</evidence>
<comment type="caution">
    <text evidence="3">The sequence shown here is derived from an EMBL/GenBank/DDBJ whole genome shotgun (WGS) entry which is preliminary data.</text>
</comment>
<proteinExistence type="predicted"/>
<dbReference type="Proteomes" id="UP000704762">
    <property type="component" value="Unassembled WGS sequence"/>
</dbReference>
<keyword evidence="1" id="KW-0732">Signal</keyword>
<feature type="region of interest" description="Disordered" evidence="2">
    <location>
        <begin position="1"/>
        <end position="25"/>
    </location>
</feature>
<keyword evidence="4" id="KW-1185">Reference proteome</keyword>
<gene>
    <name evidence="3" type="ORF">JOE57_001441</name>
</gene>
<reference evidence="3 4" key="1">
    <citation type="submission" date="2021-01" db="EMBL/GenBank/DDBJ databases">
        <title>Sequencing the genomes of 1000 actinobacteria strains.</title>
        <authorList>
            <person name="Klenk H.-P."/>
        </authorList>
    </citation>
    <scope>NUCLEOTIDE SEQUENCE [LARGE SCALE GENOMIC DNA]</scope>
    <source>
        <strain evidence="3 4">DSM 18662</strain>
    </source>
</reference>
<dbReference type="InterPro" id="IPR029050">
    <property type="entry name" value="Immunoprotect_excell_Ig-like"/>
</dbReference>
<dbReference type="Gene3D" id="2.60.40.1240">
    <property type="match status" value="1"/>
</dbReference>
<dbReference type="RefSeq" id="WP_204917049.1">
    <property type="nucleotide sequence ID" value="NZ_BAAAQP010000010.1"/>
</dbReference>
<evidence type="ECO:0000256" key="1">
    <source>
        <dbReference type="ARBA" id="ARBA00022729"/>
    </source>
</evidence>
<name>A0ABS2RHN6_9ACTN</name>
<evidence type="ECO:0000313" key="3">
    <source>
        <dbReference type="EMBL" id="MBM7798520.1"/>
    </source>
</evidence>